<proteinExistence type="predicted"/>
<dbReference type="AlphaFoldDB" id="A0A0N5BJB3"/>
<evidence type="ECO:0000313" key="2">
    <source>
        <dbReference type="Proteomes" id="UP000046392"/>
    </source>
</evidence>
<accession>A0A0N5BJB3</accession>
<organism evidence="2 3">
    <name type="scientific">Strongyloides papillosus</name>
    <name type="common">Intestinal threadworm</name>
    <dbReference type="NCBI Taxonomy" id="174720"/>
    <lineage>
        <taxon>Eukaryota</taxon>
        <taxon>Metazoa</taxon>
        <taxon>Ecdysozoa</taxon>
        <taxon>Nematoda</taxon>
        <taxon>Chromadorea</taxon>
        <taxon>Rhabditida</taxon>
        <taxon>Tylenchina</taxon>
        <taxon>Panagrolaimomorpha</taxon>
        <taxon>Strongyloidoidea</taxon>
        <taxon>Strongyloididae</taxon>
        <taxon>Strongyloides</taxon>
    </lineage>
</organism>
<evidence type="ECO:0000313" key="3">
    <source>
        <dbReference type="WBParaSite" id="SPAL_0000603900.1"/>
    </source>
</evidence>
<feature type="compositionally biased region" description="Acidic residues" evidence="1">
    <location>
        <begin position="101"/>
        <end position="150"/>
    </location>
</feature>
<evidence type="ECO:0000256" key="1">
    <source>
        <dbReference type="SAM" id="MobiDB-lite"/>
    </source>
</evidence>
<feature type="compositionally biased region" description="Basic and acidic residues" evidence="1">
    <location>
        <begin position="196"/>
        <end position="209"/>
    </location>
</feature>
<dbReference type="Proteomes" id="UP000046392">
    <property type="component" value="Unplaced"/>
</dbReference>
<dbReference type="WBParaSite" id="SPAL_0000603900.1">
    <property type="protein sequence ID" value="SPAL_0000603900.1"/>
    <property type="gene ID" value="SPAL_0000603900"/>
</dbReference>
<feature type="compositionally biased region" description="Basic and acidic residues" evidence="1">
    <location>
        <begin position="151"/>
        <end position="164"/>
    </location>
</feature>
<feature type="compositionally biased region" description="Low complexity" evidence="1">
    <location>
        <begin position="180"/>
        <end position="195"/>
    </location>
</feature>
<reference evidence="3" key="1">
    <citation type="submission" date="2017-02" db="UniProtKB">
        <authorList>
            <consortium name="WormBaseParasite"/>
        </authorList>
    </citation>
    <scope>IDENTIFICATION</scope>
</reference>
<feature type="compositionally biased region" description="Basic and acidic residues" evidence="1">
    <location>
        <begin position="88"/>
        <end position="100"/>
    </location>
</feature>
<sequence>MKIKYPETKEIEKVNFSTVKLLDHPLKLGENRKLADKKPFVGEKVEQSSKMGKKLFPQHDDKLTLFSSKDSGGLRKRKRDLYIKLKLDGDEGQELNKDGELEWNEEQELDEDYEKEWDEGQELDENNEKEWDEEQELDEDNENEENEDKEPECYKDKEPEYDEDNMRIDEFLDIMRKAFTNNDTENNTNNDTENNTVKKEDPIKSFRNT</sequence>
<feature type="region of interest" description="Disordered" evidence="1">
    <location>
        <begin position="44"/>
        <end position="74"/>
    </location>
</feature>
<keyword evidence="2" id="KW-1185">Reference proteome</keyword>
<protein>
    <submittedName>
        <fullName evidence="3">Uncharacterized protein</fullName>
    </submittedName>
</protein>
<name>A0A0N5BJB3_STREA</name>
<feature type="region of interest" description="Disordered" evidence="1">
    <location>
        <begin position="179"/>
        <end position="209"/>
    </location>
</feature>
<feature type="region of interest" description="Disordered" evidence="1">
    <location>
        <begin position="88"/>
        <end position="164"/>
    </location>
</feature>